<accession>A0ABP9PZT2</accession>
<evidence type="ECO:0000313" key="2">
    <source>
        <dbReference type="Proteomes" id="UP001500221"/>
    </source>
</evidence>
<dbReference type="RefSeq" id="WP_345462382.1">
    <property type="nucleotide sequence ID" value="NZ_BAABKG010000005.1"/>
</dbReference>
<proteinExistence type="predicted"/>
<gene>
    <name evidence="1" type="ORF">GCM10023340_37870</name>
</gene>
<evidence type="ECO:0000313" key="1">
    <source>
        <dbReference type="EMBL" id="GAA5154390.1"/>
    </source>
</evidence>
<comment type="caution">
    <text evidence="1">The sequence shown here is derived from an EMBL/GenBank/DDBJ whole genome shotgun (WGS) entry which is preliminary data.</text>
</comment>
<dbReference type="Proteomes" id="UP001500221">
    <property type="component" value="Unassembled WGS sequence"/>
</dbReference>
<dbReference type="EMBL" id="BAABKG010000005">
    <property type="protein sequence ID" value="GAA5154390.1"/>
    <property type="molecule type" value="Genomic_DNA"/>
</dbReference>
<protein>
    <submittedName>
        <fullName evidence="1">Uncharacterized protein</fullName>
    </submittedName>
</protein>
<keyword evidence="2" id="KW-1185">Reference proteome</keyword>
<organism evidence="1 2">
    <name type="scientific">Nocardioides marinquilinus</name>
    <dbReference type="NCBI Taxonomy" id="1210400"/>
    <lineage>
        <taxon>Bacteria</taxon>
        <taxon>Bacillati</taxon>
        <taxon>Actinomycetota</taxon>
        <taxon>Actinomycetes</taxon>
        <taxon>Propionibacteriales</taxon>
        <taxon>Nocardioidaceae</taxon>
        <taxon>Nocardioides</taxon>
    </lineage>
</organism>
<sequence>MGEQLFSELHRRHPDVDLVVLPPEPPLAPAPEASEADLAAAAIAVGATGRHLWTTLAPDAVDDPVVRWSFAADPGRVRVTARAVERRADGPAPLTSLRRELEAHGWAVARAAAPGGAVERLVGRLDDLEVTATWAAGAGAVVLTVASRPLVVGVERAATLAGRRPRAVAGGEG</sequence>
<reference evidence="2" key="1">
    <citation type="journal article" date="2019" name="Int. J. Syst. Evol. Microbiol.">
        <title>The Global Catalogue of Microorganisms (GCM) 10K type strain sequencing project: providing services to taxonomists for standard genome sequencing and annotation.</title>
        <authorList>
            <consortium name="The Broad Institute Genomics Platform"/>
            <consortium name="The Broad Institute Genome Sequencing Center for Infectious Disease"/>
            <person name="Wu L."/>
            <person name="Ma J."/>
        </authorList>
    </citation>
    <scope>NUCLEOTIDE SEQUENCE [LARGE SCALE GENOMIC DNA]</scope>
    <source>
        <strain evidence="2">JCM 18459</strain>
    </source>
</reference>
<name>A0ABP9PZT2_9ACTN</name>